<dbReference type="InterPro" id="IPR011990">
    <property type="entry name" value="TPR-like_helical_dom_sf"/>
</dbReference>
<dbReference type="GO" id="GO:0005774">
    <property type="term" value="C:vacuolar membrane"/>
    <property type="evidence" value="ECO:0007669"/>
    <property type="project" value="TreeGrafter"/>
</dbReference>
<feature type="transmembrane region" description="Helical" evidence="9">
    <location>
        <begin position="66"/>
        <end position="84"/>
    </location>
</feature>
<evidence type="ECO:0000256" key="1">
    <source>
        <dbReference type="ARBA" id="ARBA00004170"/>
    </source>
</evidence>
<dbReference type="GO" id="GO:0019905">
    <property type="term" value="F:syntaxin binding"/>
    <property type="evidence" value="ECO:0007669"/>
    <property type="project" value="TreeGrafter"/>
</dbReference>
<evidence type="ECO:0000256" key="7">
    <source>
        <dbReference type="ARBA" id="ARBA00040047"/>
    </source>
</evidence>
<keyword evidence="3" id="KW-0813">Transport</keyword>
<accession>A0A812CX80</accession>
<comment type="similarity">
    <text evidence="2">Belongs to the SNAP family.</text>
</comment>
<protein>
    <recommendedName>
        <fullName evidence="7">Gamma-soluble NSF attachment protein</fullName>
    </recommendedName>
    <alternativeName>
        <fullName evidence="8">N-ethylmaleimide-sensitive factor attachment protein gamma</fullName>
    </alternativeName>
</protein>
<dbReference type="GO" id="GO:0031201">
    <property type="term" value="C:SNARE complex"/>
    <property type="evidence" value="ECO:0007669"/>
    <property type="project" value="TreeGrafter"/>
</dbReference>
<dbReference type="Gene3D" id="1.25.40.10">
    <property type="entry name" value="Tetratricopeptide repeat domain"/>
    <property type="match status" value="1"/>
</dbReference>
<evidence type="ECO:0000256" key="3">
    <source>
        <dbReference type="ARBA" id="ARBA00022448"/>
    </source>
</evidence>
<reference evidence="10" key="1">
    <citation type="submission" date="2021-01" db="EMBL/GenBank/DDBJ databases">
        <authorList>
            <person name="Li R."/>
            <person name="Bekaert M."/>
        </authorList>
    </citation>
    <scope>NUCLEOTIDE SEQUENCE</scope>
    <source>
        <strain evidence="10">Farmed</strain>
    </source>
</reference>
<keyword evidence="11" id="KW-1185">Reference proteome</keyword>
<evidence type="ECO:0000256" key="4">
    <source>
        <dbReference type="ARBA" id="ARBA00022892"/>
    </source>
</evidence>
<keyword evidence="4" id="KW-0931">ER-Golgi transport</keyword>
<evidence type="ECO:0000256" key="9">
    <source>
        <dbReference type="SAM" id="Phobius"/>
    </source>
</evidence>
<dbReference type="EMBL" id="CAHIKZ030002446">
    <property type="protein sequence ID" value="CAE1287156.1"/>
    <property type="molecule type" value="Genomic_DNA"/>
</dbReference>
<dbReference type="AlphaFoldDB" id="A0A812CX80"/>
<dbReference type="InterPro" id="IPR000744">
    <property type="entry name" value="NSF_attach"/>
</dbReference>
<evidence type="ECO:0000313" key="11">
    <source>
        <dbReference type="Proteomes" id="UP000597762"/>
    </source>
</evidence>
<keyword evidence="6 9" id="KW-0472">Membrane</keyword>
<comment type="caution">
    <text evidence="10">The sequence shown here is derived from an EMBL/GenBank/DDBJ whole genome shotgun (WGS) entry which is preliminary data.</text>
</comment>
<dbReference type="Proteomes" id="UP000597762">
    <property type="component" value="Unassembled WGS sequence"/>
</dbReference>
<name>A0A812CX80_ACAPH</name>
<organism evidence="10 11">
    <name type="scientific">Acanthosepion pharaonis</name>
    <name type="common">Pharaoh cuttlefish</name>
    <name type="synonym">Sepia pharaonis</name>
    <dbReference type="NCBI Taxonomy" id="158019"/>
    <lineage>
        <taxon>Eukaryota</taxon>
        <taxon>Metazoa</taxon>
        <taxon>Spiralia</taxon>
        <taxon>Lophotrochozoa</taxon>
        <taxon>Mollusca</taxon>
        <taxon>Cephalopoda</taxon>
        <taxon>Coleoidea</taxon>
        <taxon>Decapodiformes</taxon>
        <taxon>Sepiida</taxon>
        <taxon>Sepiina</taxon>
        <taxon>Sepiidae</taxon>
        <taxon>Acanthosepion</taxon>
    </lineage>
</organism>
<dbReference type="PANTHER" id="PTHR13768">
    <property type="entry name" value="SOLUBLE NSF ATTACHMENT PROTEIN SNAP"/>
    <property type="match status" value="1"/>
</dbReference>
<evidence type="ECO:0000256" key="2">
    <source>
        <dbReference type="ARBA" id="ARBA00010050"/>
    </source>
</evidence>
<keyword evidence="5" id="KW-0653">Protein transport</keyword>
<keyword evidence="9" id="KW-0812">Transmembrane</keyword>
<dbReference type="GO" id="GO:0016192">
    <property type="term" value="P:vesicle-mediated transport"/>
    <property type="evidence" value="ECO:0007669"/>
    <property type="project" value="UniProtKB-KW"/>
</dbReference>
<dbReference type="GO" id="GO:0005483">
    <property type="term" value="F:soluble NSF attachment protein activity"/>
    <property type="evidence" value="ECO:0007669"/>
    <property type="project" value="TreeGrafter"/>
</dbReference>
<feature type="transmembrane region" description="Helical" evidence="9">
    <location>
        <begin position="33"/>
        <end position="54"/>
    </location>
</feature>
<dbReference type="Pfam" id="PF14938">
    <property type="entry name" value="SNAP"/>
    <property type="match status" value="1"/>
</dbReference>
<evidence type="ECO:0000256" key="6">
    <source>
        <dbReference type="ARBA" id="ARBA00023136"/>
    </source>
</evidence>
<evidence type="ECO:0000256" key="5">
    <source>
        <dbReference type="ARBA" id="ARBA00022927"/>
    </source>
</evidence>
<dbReference type="OrthoDB" id="26569at2759"/>
<proteinExistence type="inferred from homology"/>
<evidence type="ECO:0000256" key="8">
    <source>
        <dbReference type="ARBA" id="ARBA00042485"/>
    </source>
</evidence>
<dbReference type="PANTHER" id="PTHR13768:SF2">
    <property type="entry name" value="GAMMA-SOLUBLE NSF ATTACHMENT PROTEIN"/>
    <property type="match status" value="1"/>
</dbReference>
<sequence>MCVRVCFILQYSSVNFSLQIVLFNLTRWYSFELSPFIFFFFLFLYVQQLILSLASTKHFFHSPPSILSPFLYYSLTCLGLFHAAKNYEQVALLCKETKHFEQAAELMEKSASMFVEHGTPDSARLVLEKGGKMVEKELPLKAVHLYKKASAIADNEDRPNNAAENIGKCARILINERKLDQAMECLKKEIAFHERSQSYPMIGKSVTGIILVYLHNDDFAAAYAFYEKSFK</sequence>
<gene>
    <name evidence="10" type="ORF">SPHA_46395</name>
</gene>
<comment type="subcellular location">
    <subcellularLocation>
        <location evidence="1">Membrane</location>
        <topology evidence="1">Peripheral membrane protein</topology>
    </subcellularLocation>
</comment>
<evidence type="ECO:0000313" key="10">
    <source>
        <dbReference type="EMBL" id="CAE1287156.1"/>
    </source>
</evidence>
<dbReference type="SUPFAM" id="SSF48452">
    <property type="entry name" value="TPR-like"/>
    <property type="match status" value="1"/>
</dbReference>
<dbReference type="GO" id="GO:0006886">
    <property type="term" value="P:intracellular protein transport"/>
    <property type="evidence" value="ECO:0007669"/>
    <property type="project" value="InterPro"/>
</dbReference>
<keyword evidence="9" id="KW-1133">Transmembrane helix</keyword>